<dbReference type="OrthoDB" id="5873684at2759"/>
<evidence type="ECO:0000313" key="3">
    <source>
        <dbReference type="WBParaSite" id="EVEC_0001317301-mRNA-1"/>
    </source>
</evidence>
<accession>A0A0N4VQ81</accession>
<dbReference type="EMBL" id="UXUI01014174">
    <property type="protein sequence ID" value="VDD97576.1"/>
    <property type="molecule type" value="Genomic_DNA"/>
</dbReference>
<evidence type="ECO:0000313" key="1">
    <source>
        <dbReference type="EMBL" id="VDD97576.1"/>
    </source>
</evidence>
<gene>
    <name evidence="1" type="ORF">EVEC_LOCUS12327</name>
</gene>
<name>A0A0N4VQ81_ENTVE</name>
<keyword evidence="2" id="KW-1185">Reference proteome</keyword>
<reference evidence="3" key="1">
    <citation type="submission" date="2017-02" db="UniProtKB">
        <authorList>
            <consortium name="WormBaseParasite"/>
        </authorList>
    </citation>
    <scope>IDENTIFICATION</scope>
</reference>
<sequence>MSAPPPYDYSFGNQQRRNDWLCLLENDVNDTRQESLLT</sequence>
<dbReference type="AlphaFoldDB" id="A0A0N4VQ81"/>
<proteinExistence type="predicted"/>
<protein>
    <submittedName>
        <fullName evidence="3">Transposase</fullName>
    </submittedName>
</protein>
<reference evidence="1 2" key="2">
    <citation type="submission" date="2018-10" db="EMBL/GenBank/DDBJ databases">
        <authorList>
            <consortium name="Pathogen Informatics"/>
        </authorList>
    </citation>
    <scope>NUCLEOTIDE SEQUENCE [LARGE SCALE GENOMIC DNA]</scope>
</reference>
<dbReference type="WBParaSite" id="EVEC_0001317301-mRNA-1">
    <property type="protein sequence ID" value="EVEC_0001317301-mRNA-1"/>
    <property type="gene ID" value="EVEC_0001317301"/>
</dbReference>
<organism evidence="3">
    <name type="scientific">Enterobius vermicularis</name>
    <name type="common">Human pinworm</name>
    <dbReference type="NCBI Taxonomy" id="51028"/>
    <lineage>
        <taxon>Eukaryota</taxon>
        <taxon>Metazoa</taxon>
        <taxon>Ecdysozoa</taxon>
        <taxon>Nematoda</taxon>
        <taxon>Chromadorea</taxon>
        <taxon>Rhabditida</taxon>
        <taxon>Spirurina</taxon>
        <taxon>Oxyuridomorpha</taxon>
        <taxon>Oxyuroidea</taxon>
        <taxon>Oxyuridae</taxon>
        <taxon>Enterobius</taxon>
    </lineage>
</organism>
<dbReference type="Proteomes" id="UP000274131">
    <property type="component" value="Unassembled WGS sequence"/>
</dbReference>
<evidence type="ECO:0000313" key="2">
    <source>
        <dbReference type="Proteomes" id="UP000274131"/>
    </source>
</evidence>